<dbReference type="Gene3D" id="1.20.1070.10">
    <property type="entry name" value="Rhodopsin 7-helix transmembrane proteins"/>
    <property type="match status" value="1"/>
</dbReference>
<dbReference type="SUPFAM" id="SSF81321">
    <property type="entry name" value="Family A G protein-coupled receptor-like"/>
    <property type="match status" value="1"/>
</dbReference>
<keyword evidence="4 12" id="KW-0812">Transmembrane</keyword>
<feature type="transmembrane region" description="Helical" evidence="12">
    <location>
        <begin position="320"/>
        <end position="341"/>
    </location>
</feature>
<dbReference type="InterPro" id="IPR017983">
    <property type="entry name" value="GPCR_2_secretin-like_CS"/>
</dbReference>
<keyword evidence="10" id="KW-0807">Transducer</keyword>
<reference evidence="15" key="1">
    <citation type="submission" date="2025-08" db="UniProtKB">
        <authorList>
            <consortium name="Ensembl"/>
        </authorList>
    </citation>
    <scope>IDENTIFICATION</scope>
</reference>
<dbReference type="PANTHER" id="PTHR45620:SF5">
    <property type="entry name" value="GASTRIC INHIBITORY POLYPEPTIDE RECEPTOR"/>
    <property type="match status" value="1"/>
</dbReference>
<evidence type="ECO:0000256" key="8">
    <source>
        <dbReference type="ARBA" id="ARBA00023170"/>
    </source>
</evidence>
<dbReference type="PANTHER" id="PTHR45620">
    <property type="entry name" value="PDF RECEPTOR-LIKE PROTEIN-RELATED"/>
    <property type="match status" value="1"/>
</dbReference>
<dbReference type="Pfam" id="PF00002">
    <property type="entry name" value="7tm_2"/>
    <property type="match status" value="1"/>
</dbReference>
<feature type="domain" description="G-protein coupled receptors family 2 profile 1" evidence="13">
    <location>
        <begin position="1"/>
        <end position="65"/>
    </location>
</feature>
<dbReference type="Proteomes" id="UP000261640">
    <property type="component" value="Unplaced"/>
</dbReference>
<evidence type="ECO:0000256" key="2">
    <source>
        <dbReference type="ARBA" id="ARBA00005314"/>
    </source>
</evidence>
<dbReference type="CDD" id="cd15929">
    <property type="entry name" value="7tmB1_GlucagonR-like"/>
    <property type="match status" value="1"/>
</dbReference>
<feature type="transmembrane region" description="Helical" evidence="12">
    <location>
        <begin position="82"/>
        <end position="105"/>
    </location>
</feature>
<dbReference type="STRING" id="205130.ENSMAMP00000022784"/>
<evidence type="ECO:0000256" key="3">
    <source>
        <dbReference type="ARBA" id="ARBA00022475"/>
    </source>
</evidence>
<feature type="transmembrane region" description="Helical" evidence="12">
    <location>
        <begin position="243"/>
        <end position="268"/>
    </location>
</feature>
<evidence type="ECO:0000313" key="15">
    <source>
        <dbReference type="Ensembl" id="ENSMAMP00000022784.2"/>
    </source>
</evidence>
<dbReference type="GO" id="GO:0005886">
    <property type="term" value="C:plasma membrane"/>
    <property type="evidence" value="ECO:0007669"/>
    <property type="project" value="UniProtKB-SubCell"/>
</dbReference>
<keyword evidence="9" id="KW-0325">Glycoprotein</keyword>
<accession>A0A3Q3MPM1</accession>
<keyword evidence="8" id="KW-0675">Receptor</keyword>
<evidence type="ECO:0000256" key="7">
    <source>
        <dbReference type="ARBA" id="ARBA00023136"/>
    </source>
</evidence>
<dbReference type="PROSITE" id="PS50261">
    <property type="entry name" value="G_PROTEIN_RECEP_F2_4"/>
    <property type="match status" value="1"/>
</dbReference>
<sequence length="386" mass="44813">MFDNYACWPDGQPNSTVKVPCPWYLPWYNEVRKGFVVRECGPDGQWATRNSSPTWRDNSQCNIDTRQHKAQVHTLMYSSFTAMYTAGYCVSLASLTLALIILLFFRKLHCTRNYIHTNLFASFILRAVSILTRDGLLSRDTPQFTDNRDVSRVLSDQAMSGCRVAQVLMQYCVGANYYWLLVEGLYLHNLLVLMAFSENCFFRGYLLIGWGAPLLFVGPWIIVRYLFENTRCWEINENMAHWWIIRTPILLAIMVNFFIFIRIIQILVSKLKAHQMRYTDYKFRLAKSTLTLIPLLGIHEVVFAVLTVDSTDGVLHNISLFFQLFFNSFQGLLVAILYCFANKEVQAEIKKKWHRWKMGMTDLDDMRNTGSNTPHVGDSTSNKYML</sequence>
<evidence type="ECO:0000256" key="12">
    <source>
        <dbReference type="SAM" id="Phobius"/>
    </source>
</evidence>
<feature type="region of interest" description="Disordered" evidence="11">
    <location>
        <begin position="367"/>
        <end position="386"/>
    </location>
</feature>
<keyword evidence="7 12" id="KW-0472">Membrane</keyword>
<evidence type="ECO:0000256" key="10">
    <source>
        <dbReference type="ARBA" id="ARBA00023224"/>
    </source>
</evidence>
<dbReference type="InterPro" id="IPR001879">
    <property type="entry name" value="GPCR_2_extracellular_dom"/>
</dbReference>
<dbReference type="GO" id="GO:0007188">
    <property type="term" value="P:adenylate cyclase-modulating G protein-coupled receptor signaling pathway"/>
    <property type="evidence" value="ECO:0007669"/>
    <property type="project" value="TreeGrafter"/>
</dbReference>
<evidence type="ECO:0000313" key="16">
    <source>
        <dbReference type="Proteomes" id="UP000261640"/>
    </source>
</evidence>
<evidence type="ECO:0000256" key="11">
    <source>
        <dbReference type="SAM" id="MobiDB-lite"/>
    </source>
</evidence>
<feature type="compositionally biased region" description="Polar residues" evidence="11">
    <location>
        <begin position="368"/>
        <end position="386"/>
    </location>
</feature>
<evidence type="ECO:0000256" key="1">
    <source>
        <dbReference type="ARBA" id="ARBA00004651"/>
    </source>
</evidence>
<keyword evidence="6" id="KW-0297">G-protein coupled receptor</keyword>
<dbReference type="InterPro" id="IPR000832">
    <property type="entry name" value="GPCR_2_secretin-like"/>
</dbReference>
<evidence type="ECO:0000259" key="14">
    <source>
        <dbReference type="PROSITE" id="PS50261"/>
    </source>
</evidence>
<keyword evidence="5 12" id="KW-1133">Transmembrane helix</keyword>
<evidence type="ECO:0000256" key="6">
    <source>
        <dbReference type="ARBA" id="ARBA00023040"/>
    </source>
</evidence>
<reference evidence="15" key="2">
    <citation type="submission" date="2025-09" db="UniProtKB">
        <authorList>
            <consortium name="Ensembl"/>
        </authorList>
    </citation>
    <scope>IDENTIFICATION</scope>
</reference>
<name>A0A3Q3MPM1_9TELE</name>
<dbReference type="Ensembl" id="ENSMAMT00000023364.2">
    <property type="protein sequence ID" value="ENSMAMP00000022784.2"/>
    <property type="gene ID" value="ENSMAMG00000015307.2"/>
</dbReference>
<evidence type="ECO:0000259" key="13">
    <source>
        <dbReference type="PROSITE" id="PS50227"/>
    </source>
</evidence>
<feature type="transmembrane region" description="Helical" evidence="12">
    <location>
        <begin position="204"/>
        <end position="223"/>
    </location>
</feature>
<dbReference type="PROSITE" id="PS50227">
    <property type="entry name" value="G_PROTEIN_RECEP_F2_3"/>
    <property type="match status" value="1"/>
</dbReference>
<keyword evidence="3" id="KW-1003">Cell membrane</keyword>
<feature type="domain" description="G-protein coupled receptors family 2 profile 2" evidence="14">
    <location>
        <begin position="80"/>
        <end position="342"/>
    </location>
</feature>
<protein>
    <submittedName>
        <fullName evidence="15">Gastric inhibitory polypeptide receptor</fullName>
    </submittedName>
</protein>
<dbReference type="PRINTS" id="PR01129">
    <property type="entry name" value="GIPRECEPTOR"/>
</dbReference>
<evidence type="ECO:0000256" key="5">
    <source>
        <dbReference type="ARBA" id="ARBA00022989"/>
    </source>
</evidence>
<dbReference type="PRINTS" id="PR00249">
    <property type="entry name" value="GPCRSECRETIN"/>
</dbReference>
<dbReference type="InterPro" id="IPR017981">
    <property type="entry name" value="GPCR_2-like_7TM"/>
</dbReference>
<comment type="subcellular location">
    <subcellularLocation>
        <location evidence="1">Cell membrane</location>
        <topology evidence="1">Multi-pass membrane protein</topology>
    </subcellularLocation>
</comment>
<proteinExistence type="inferred from homology"/>
<evidence type="ECO:0000256" key="9">
    <source>
        <dbReference type="ARBA" id="ARBA00023180"/>
    </source>
</evidence>
<organism evidence="15 16">
    <name type="scientific">Mastacembelus armatus</name>
    <name type="common">zig-zag eel</name>
    <dbReference type="NCBI Taxonomy" id="205130"/>
    <lineage>
        <taxon>Eukaryota</taxon>
        <taxon>Metazoa</taxon>
        <taxon>Chordata</taxon>
        <taxon>Craniata</taxon>
        <taxon>Vertebrata</taxon>
        <taxon>Euteleostomi</taxon>
        <taxon>Actinopterygii</taxon>
        <taxon>Neopterygii</taxon>
        <taxon>Teleostei</taxon>
        <taxon>Neoteleostei</taxon>
        <taxon>Acanthomorphata</taxon>
        <taxon>Anabantaria</taxon>
        <taxon>Synbranchiformes</taxon>
        <taxon>Mastacembelidae</taxon>
        <taxon>Mastacembelus</taxon>
    </lineage>
</organism>
<keyword evidence="16" id="KW-1185">Reference proteome</keyword>
<dbReference type="GeneTree" id="ENSGT00940000157969"/>
<dbReference type="InterPro" id="IPR050332">
    <property type="entry name" value="GPCR_2"/>
</dbReference>
<evidence type="ECO:0000256" key="4">
    <source>
        <dbReference type="ARBA" id="ARBA00022692"/>
    </source>
</evidence>
<dbReference type="GO" id="GO:0007166">
    <property type="term" value="P:cell surface receptor signaling pathway"/>
    <property type="evidence" value="ECO:0007669"/>
    <property type="project" value="InterPro"/>
</dbReference>
<dbReference type="Gene3D" id="4.10.1240.10">
    <property type="entry name" value="GPCR, family 2, extracellular hormone receptor domain"/>
    <property type="match status" value="1"/>
</dbReference>
<dbReference type="Pfam" id="PF02793">
    <property type="entry name" value="HRM"/>
    <property type="match status" value="1"/>
</dbReference>
<dbReference type="PROSITE" id="PS00650">
    <property type="entry name" value="G_PROTEIN_RECEP_F2_2"/>
    <property type="match status" value="1"/>
</dbReference>
<dbReference type="GO" id="GO:0016519">
    <property type="term" value="F:gastric inhibitory peptide receptor activity"/>
    <property type="evidence" value="ECO:0007669"/>
    <property type="project" value="InterPro"/>
</dbReference>
<dbReference type="FunCoup" id="A0A3Q3MPM1">
    <property type="interactions" value="95"/>
</dbReference>
<dbReference type="InterPro" id="IPR001749">
    <property type="entry name" value="GPCR_2_GIP_rcpt"/>
</dbReference>
<dbReference type="SUPFAM" id="SSF111418">
    <property type="entry name" value="Hormone receptor domain"/>
    <property type="match status" value="1"/>
</dbReference>
<dbReference type="InterPro" id="IPR036445">
    <property type="entry name" value="GPCR_2_extracell_dom_sf"/>
</dbReference>
<dbReference type="FunFam" id="1.20.1070.10:FF:000133">
    <property type="entry name" value="Glucagon receptor a"/>
    <property type="match status" value="1"/>
</dbReference>
<feature type="transmembrane region" description="Helical" evidence="12">
    <location>
        <begin position="289"/>
        <end position="308"/>
    </location>
</feature>
<dbReference type="SMART" id="SM00008">
    <property type="entry name" value="HormR"/>
    <property type="match status" value="1"/>
</dbReference>
<dbReference type="GO" id="GO:0017046">
    <property type="term" value="F:peptide hormone binding"/>
    <property type="evidence" value="ECO:0007669"/>
    <property type="project" value="TreeGrafter"/>
</dbReference>
<dbReference type="AlphaFoldDB" id="A0A3Q3MPM1"/>
<dbReference type="InParanoid" id="A0A3Q3MPM1"/>
<comment type="similarity">
    <text evidence="2">Belongs to the G-protein coupled receptor 2 family.</text>
</comment>
<dbReference type="GO" id="GO:0008528">
    <property type="term" value="F:G protein-coupled peptide receptor activity"/>
    <property type="evidence" value="ECO:0007669"/>
    <property type="project" value="TreeGrafter"/>
</dbReference>